<accession>A0A8J3J7S9</accession>
<dbReference type="Pfam" id="PF00561">
    <property type="entry name" value="Abhydrolase_1"/>
    <property type="match status" value="1"/>
</dbReference>
<name>A0A8J3J7S9_9ACTN</name>
<dbReference type="SUPFAM" id="SSF53474">
    <property type="entry name" value="alpha/beta-Hydrolases"/>
    <property type="match status" value="1"/>
</dbReference>
<dbReference type="Proteomes" id="UP000612808">
    <property type="component" value="Unassembled WGS sequence"/>
</dbReference>
<dbReference type="AlphaFoldDB" id="A0A8J3J7S9"/>
<comment type="caution">
    <text evidence="2">The sequence shown here is derived from an EMBL/GenBank/DDBJ whole genome shotgun (WGS) entry which is preliminary data.</text>
</comment>
<dbReference type="EMBL" id="BOMB01000014">
    <property type="protein sequence ID" value="GID11694.1"/>
    <property type="molecule type" value="Genomic_DNA"/>
</dbReference>
<keyword evidence="3" id="KW-1185">Reference proteome</keyword>
<dbReference type="GO" id="GO:0003824">
    <property type="term" value="F:catalytic activity"/>
    <property type="evidence" value="ECO:0007669"/>
    <property type="project" value="UniProtKB-ARBA"/>
</dbReference>
<dbReference type="Gene3D" id="3.40.50.1820">
    <property type="entry name" value="alpha/beta hydrolase"/>
    <property type="match status" value="1"/>
</dbReference>
<feature type="domain" description="AB hydrolase-1" evidence="1">
    <location>
        <begin position="51"/>
        <end position="151"/>
    </location>
</feature>
<protein>
    <recommendedName>
        <fullName evidence="1">AB hydrolase-1 domain-containing protein</fullName>
    </recommendedName>
</protein>
<dbReference type="PANTHER" id="PTHR37946">
    <property type="entry name" value="SLL1969 PROTEIN"/>
    <property type="match status" value="1"/>
</dbReference>
<dbReference type="PANTHER" id="PTHR37946:SF1">
    <property type="entry name" value="SLL1969 PROTEIN"/>
    <property type="match status" value="1"/>
</dbReference>
<dbReference type="RefSeq" id="WP_203657704.1">
    <property type="nucleotide sequence ID" value="NZ_BAAAZM010000005.1"/>
</dbReference>
<evidence type="ECO:0000313" key="3">
    <source>
        <dbReference type="Proteomes" id="UP000612808"/>
    </source>
</evidence>
<proteinExistence type="predicted"/>
<dbReference type="InterPro" id="IPR000073">
    <property type="entry name" value="AB_hydrolase_1"/>
</dbReference>
<gene>
    <name evidence="2" type="ORF">Aru02nite_25830</name>
</gene>
<evidence type="ECO:0000313" key="2">
    <source>
        <dbReference type="EMBL" id="GID11694.1"/>
    </source>
</evidence>
<sequence length="252" mass="27200">MWRTASALVRGAAVEAAWTGLHAALWPFGFVATHTDPRPFAPAPADDGDVPVLLVHGFGDNRSIFAVLRRALRRRGFRQVVTMNYGLLTNDVRGAAAVLGAYVERLCVMTGHRRIRLVGHSLGGLIARYYVQRLGGDGRVDVLVTLGSPHGGTHLARLFPVRLGRQLRPGSRLLHDLAGPTDCATRFVAVWSPVDEIVVPGRSARLDHPDLDCRSVEVPAVGHQALLVHPTVLTAVYTALTPDRADEGAVTL</sequence>
<dbReference type="InterPro" id="IPR029058">
    <property type="entry name" value="AB_hydrolase_fold"/>
</dbReference>
<reference evidence="2" key="1">
    <citation type="submission" date="2021-01" db="EMBL/GenBank/DDBJ databases">
        <title>Whole genome shotgun sequence of Actinocatenispora rupis NBRC 107355.</title>
        <authorList>
            <person name="Komaki H."/>
            <person name="Tamura T."/>
        </authorList>
    </citation>
    <scope>NUCLEOTIDE SEQUENCE</scope>
    <source>
        <strain evidence="2">NBRC 107355</strain>
    </source>
</reference>
<evidence type="ECO:0000259" key="1">
    <source>
        <dbReference type="Pfam" id="PF00561"/>
    </source>
</evidence>
<organism evidence="2 3">
    <name type="scientific">Actinocatenispora rupis</name>
    <dbReference type="NCBI Taxonomy" id="519421"/>
    <lineage>
        <taxon>Bacteria</taxon>
        <taxon>Bacillati</taxon>
        <taxon>Actinomycetota</taxon>
        <taxon>Actinomycetes</taxon>
        <taxon>Micromonosporales</taxon>
        <taxon>Micromonosporaceae</taxon>
        <taxon>Actinocatenispora</taxon>
    </lineage>
</organism>